<sequence length="423" mass="47157">MNKDPTAFRNEPIRIQNHEYKEFDVSTLTRDMNQHIHALVAPHEDHFGSAAEDVRCDDEYIMDPNAAPFDRWGAAGAEWALESAIYNWTKDQASSEPSDLSFSEHVANYFGAKEFFICHDVGDGPCKNTISCEEVNQPAGSLIPTAEAIENDLSLAMGSFFQAWLDTEIEFLHSIFSGESDGIGVLRGLVNSGLCLELTRDLDLGSFVKEAQKLMYAKMIPIAWERSSKEIEFIPRRMIPMILMIPDDCVTSGGVITWRVNKEKSEKIAVCHDGHTFFIGYPDWLMDLFEIEPGEHLPQLQALPGGEHDVLDGKNWGGLTLEDMVVSVYEGFRLNGYKNGYLMPEDSHLIDGNGAAGGVHFEHGVRTPGFTSLPLCTLGKLTNVTSEWVTRRQNFEKPGFDDFPCGDGSLTIIEMIEFGFSVV</sequence>
<name>A0A9P5LKS0_9HYPO</name>
<keyword evidence="2" id="KW-1185">Reference proteome</keyword>
<gene>
    <name evidence="1" type="ORF">G7Z17_g2051</name>
</gene>
<evidence type="ECO:0000313" key="2">
    <source>
        <dbReference type="Proteomes" id="UP000722485"/>
    </source>
</evidence>
<comment type="caution">
    <text evidence="1">The sequence shown here is derived from an EMBL/GenBank/DDBJ whole genome shotgun (WGS) entry which is preliminary data.</text>
</comment>
<proteinExistence type="predicted"/>
<dbReference type="EMBL" id="JAANBB010000019">
    <property type="protein sequence ID" value="KAF7555595.1"/>
    <property type="molecule type" value="Genomic_DNA"/>
</dbReference>
<protein>
    <submittedName>
        <fullName evidence="1">Uncharacterized protein</fullName>
    </submittedName>
</protein>
<accession>A0A9P5LKS0</accession>
<dbReference type="OrthoDB" id="3257981at2759"/>
<evidence type="ECO:0000313" key="1">
    <source>
        <dbReference type="EMBL" id="KAF7555595.1"/>
    </source>
</evidence>
<organism evidence="1 2">
    <name type="scientific">Cylindrodendrum hubeiense</name>
    <dbReference type="NCBI Taxonomy" id="595255"/>
    <lineage>
        <taxon>Eukaryota</taxon>
        <taxon>Fungi</taxon>
        <taxon>Dikarya</taxon>
        <taxon>Ascomycota</taxon>
        <taxon>Pezizomycotina</taxon>
        <taxon>Sordariomycetes</taxon>
        <taxon>Hypocreomycetidae</taxon>
        <taxon>Hypocreales</taxon>
        <taxon>Nectriaceae</taxon>
        <taxon>Cylindrodendrum</taxon>
    </lineage>
</organism>
<dbReference type="Proteomes" id="UP000722485">
    <property type="component" value="Unassembled WGS sequence"/>
</dbReference>
<dbReference type="AlphaFoldDB" id="A0A9P5LKS0"/>
<reference evidence="1" key="1">
    <citation type="submission" date="2020-03" db="EMBL/GenBank/DDBJ databases">
        <title>Draft Genome Sequence of Cylindrodendrum hubeiense.</title>
        <authorList>
            <person name="Buettner E."/>
            <person name="Kellner H."/>
        </authorList>
    </citation>
    <scope>NUCLEOTIDE SEQUENCE</scope>
    <source>
        <strain evidence="1">IHI 201604</strain>
    </source>
</reference>